<comment type="caution">
    <text evidence="2">The sequence shown here is derived from an EMBL/GenBank/DDBJ whole genome shotgun (WGS) entry which is preliminary data.</text>
</comment>
<dbReference type="Proteomes" id="UP000538929">
    <property type="component" value="Unassembled WGS sequence"/>
</dbReference>
<dbReference type="AlphaFoldDB" id="A0A7W3Y319"/>
<name>A0A7W3Y319_9ACTN</name>
<feature type="transmembrane region" description="Helical" evidence="1">
    <location>
        <begin position="36"/>
        <end position="55"/>
    </location>
</feature>
<organism evidence="2 3">
    <name type="scientific">Streptomyces alkaliphilus</name>
    <dbReference type="NCBI Taxonomy" id="1472722"/>
    <lineage>
        <taxon>Bacteria</taxon>
        <taxon>Bacillati</taxon>
        <taxon>Actinomycetota</taxon>
        <taxon>Actinomycetes</taxon>
        <taxon>Kitasatosporales</taxon>
        <taxon>Streptomycetaceae</taxon>
        <taxon>Streptomyces</taxon>
    </lineage>
</organism>
<feature type="transmembrane region" description="Helical" evidence="1">
    <location>
        <begin position="499"/>
        <end position="527"/>
    </location>
</feature>
<evidence type="ECO:0000256" key="1">
    <source>
        <dbReference type="SAM" id="Phobius"/>
    </source>
</evidence>
<feature type="transmembrane region" description="Helical" evidence="1">
    <location>
        <begin position="453"/>
        <end position="479"/>
    </location>
</feature>
<sequence>MDAPDRPAPGGPRDHRAGRTRVAAALREETRLPADLRVVHVAAGLTVLWTLLLLVPSAQTARALGPHLLFLDTAGFGALFAVALILVERTERTDAVRRVSPLRPVEAVLCRILPLTLLTCAMAVPIALAATRPAGPAEALRVGLGAPMAVAPVAALLLACCLAAGTRARTLPGVVMGALPFLVPLLVVPVAHLLGVLGHPLAHLVPTTAGARLIESSVTGAPPAGGVLPALLWAWIGAALAAVAATRALGAPPPHRTRFPRHSRIHRPRTVHRPRTERRPRRGAGGRITALLAPTGPFRDPLPWLAVAAPLLTALALRPLWPAVVETVADRYGIDLVPHTPTVFAALILLHVPVTVGTVIALRWVEDAEEGLPRLVRVAPVPAGLPLLLWLVAAWGFSLLVLTAAIPLSGLAPVPGTESLSAAFLAAPMAPLLVAVVAATATNRVEALVVTKAAGALSVGVPVAAALLPAPVGAVMGLLPPTWPLLVLADTDGTVFPALAGLAVRVPAPAAVTVPAGVLAALLLCVLPVRRALTRGPAA</sequence>
<accession>A0A7W3Y319</accession>
<protein>
    <recommendedName>
        <fullName evidence="4">ABC transporter permease</fullName>
    </recommendedName>
</protein>
<feature type="transmembrane region" description="Helical" evidence="1">
    <location>
        <begin position="420"/>
        <end position="441"/>
    </location>
</feature>
<gene>
    <name evidence="2" type="ORF">FNQ90_17545</name>
</gene>
<feature type="transmembrane region" description="Helical" evidence="1">
    <location>
        <begin position="142"/>
        <end position="164"/>
    </location>
</feature>
<evidence type="ECO:0000313" key="3">
    <source>
        <dbReference type="Proteomes" id="UP000538929"/>
    </source>
</evidence>
<dbReference type="EMBL" id="VKHT01000635">
    <property type="protein sequence ID" value="MBB0245862.1"/>
    <property type="molecule type" value="Genomic_DNA"/>
</dbReference>
<dbReference type="RefSeq" id="WP_182607286.1">
    <property type="nucleotide sequence ID" value="NZ_VKHT01000635.1"/>
</dbReference>
<keyword evidence="1" id="KW-1133">Transmembrane helix</keyword>
<keyword evidence="1" id="KW-0812">Transmembrane</keyword>
<keyword evidence="3" id="KW-1185">Reference proteome</keyword>
<keyword evidence="1" id="KW-0472">Membrane</keyword>
<proteinExistence type="predicted"/>
<reference evidence="3" key="1">
    <citation type="submission" date="2019-10" db="EMBL/GenBank/DDBJ databases">
        <title>Streptomyces sp. nov., a novel actinobacterium isolated from alkaline environment.</title>
        <authorList>
            <person name="Golinska P."/>
        </authorList>
    </citation>
    <scope>NUCLEOTIDE SEQUENCE [LARGE SCALE GENOMIC DNA]</scope>
    <source>
        <strain evidence="3">DSM 42118</strain>
    </source>
</reference>
<feature type="transmembrane region" description="Helical" evidence="1">
    <location>
        <begin position="302"/>
        <end position="321"/>
    </location>
</feature>
<evidence type="ECO:0008006" key="4">
    <source>
        <dbReference type="Google" id="ProtNLM"/>
    </source>
</evidence>
<evidence type="ECO:0000313" key="2">
    <source>
        <dbReference type="EMBL" id="MBB0245862.1"/>
    </source>
</evidence>
<feature type="transmembrane region" description="Helical" evidence="1">
    <location>
        <begin position="341"/>
        <end position="365"/>
    </location>
</feature>
<feature type="transmembrane region" description="Helical" evidence="1">
    <location>
        <begin position="108"/>
        <end position="130"/>
    </location>
</feature>
<feature type="transmembrane region" description="Helical" evidence="1">
    <location>
        <begin position="230"/>
        <end position="249"/>
    </location>
</feature>
<feature type="transmembrane region" description="Helical" evidence="1">
    <location>
        <begin position="171"/>
        <end position="194"/>
    </location>
</feature>
<feature type="transmembrane region" description="Helical" evidence="1">
    <location>
        <begin position="385"/>
        <end position="408"/>
    </location>
</feature>
<feature type="transmembrane region" description="Helical" evidence="1">
    <location>
        <begin position="67"/>
        <end position="87"/>
    </location>
</feature>